<dbReference type="Proteomes" id="UP000217250">
    <property type="component" value="Chromosome"/>
</dbReference>
<reference evidence="2" key="1">
    <citation type="submission" date="2017-06" db="EMBL/GenBank/DDBJ databases">
        <title>Capnocytophaga spp. assemblies.</title>
        <authorList>
            <person name="Gulvik C.A."/>
        </authorList>
    </citation>
    <scope>NUCLEOTIDE SEQUENCE [LARGE SCALE GENOMIC DNA]</scope>
    <source>
        <strain evidence="2">H1496</strain>
    </source>
</reference>
<dbReference type="EMBL" id="CP022386">
    <property type="protein sequence ID" value="ATA87875.1"/>
    <property type="molecule type" value="Genomic_DNA"/>
</dbReference>
<dbReference type="SUPFAM" id="SSF47413">
    <property type="entry name" value="lambda repressor-like DNA-binding domains"/>
    <property type="match status" value="1"/>
</dbReference>
<dbReference type="GO" id="GO:0003677">
    <property type="term" value="F:DNA binding"/>
    <property type="evidence" value="ECO:0007669"/>
    <property type="project" value="InterPro"/>
</dbReference>
<dbReference type="AlphaFoldDB" id="A0A250FTX7"/>
<evidence type="ECO:0000313" key="2">
    <source>
        <dbReference type="Proteomes" id="UP000217250"/>
    </source>
</evidence>
<dbReference type="GeneID" id="84809356"/>
<dbReference type="KEGG" id="cgh:CGC50_12500"/>
<organism evidence="1 2">
    <name type="scientific">Capnocytophaga gingivalis</name>
    <dbReference type="NCBI Taxonomy" id="1017"/>
    <lineage>
        <taxon>Bacteria</taxon>
        <taxon>Pseudomonadati</taxon>
        <taxon>Bacteroidota</taxon>
        <taxon>Flavobacteriia</taxon>
        <taxon>Flavobacteriales</taxon>
        <taxon>Flavobacteriaceae</taxon>
        <taxon>Capnocytophaga</taxon>
    </lineage>
</organism>
<evidence type="ECO:0000313" key="1">
    <source>
        <dbReference type="EMBL" id="ATA87875.1"/>
    </source>
</evidence>
<dbReference type="RefSeq" id="WP_095911071.1">
    <property type="nucleotide sequence ID" value="NZ_CP022386.1"/>
</dbReference>
<proteinExistence type="predicted"/>
<name>A0A250FTX7_9FLAO</name>
<accession>A0A250FTX7</accession>
<dbReference type="InterPro" id="IPR010982">
    <property type="entry name" value="Lambda_DNA-bd_dom_sf"/>
</dbReference>
<gene>
    <name evidence="1" type="ORF">CGC50_12500</name>
</gene>
<protein>
    <recommendedName>
        <fullName evidence="3">HTH cro/C1-type domain-containing protein</fullName>
    </recommendedName>
</protein>
<evidence type="ECO:0008006" key="3">
    <source>
        <dbReference type="Google" id="ProtNLM"/>
    </source>
</evidence>
<sequence length="178" mass="20137">MEKFFNNISQLIENEGINVTSLESEIGASQGVLSRAIRKHSSISVEWVIKLLKKYPKYNANWLLTGKGNMLKDGADAPYLEPVNWIKDDLSRYEGSHDRAALERVGLRLDEICKVRNISYDTLASILGIKRATLLIYIAGNKEVPASLLETLMLKMPEINPMWLLLGYGDIFNKKIIQ</sequence>
<dbReference type="OrthoDB" id="3831186at2"/>
<dbReference type="Gene3D" id="1.10.260.40">
    <property type="entry name" value="lambda repressor-like DNA-binding domains"/>
    <property type="match status" value="1"/>
</dbReference>